<reference evidence="11" key="1">
    <citation type="journal article" date="2019" name="Int. J. Syst. Evol. Microbiol.">
        <title>The Global Catalogue of Microorganisms (GCM) 10K type strain sequencing project: providing services to taxonomists for standard genome sequencing and annotation.</title>
        <authorList>
            <consortium name="The Broad Institute Genomics Platform"/>
            <consortium name="The Broad Institute Genome Sequencing Center for Infectious Disease"/>
            <person name="Wu L."/>
            <person name="Ma J."/>
        </authorList>
    </citation>
    <scope>NUCLEOTIDE SEQUENCE [LARGE SCALE GENOMIC DNA]</scope>
    <source>
        <strain evidence="11">JCM 18956</strain>
    </source>
</reference>
<evidence type="ECO:0000256" key="1">
    <source>
        <dbReference type="ARBA" id="ARBA00001946"/>
    </source>
</evidence>
<dbReference type="PANTHER" id="PTHR33653">
    <property type="entry name" value="RIBONUCLEASE VAPC2"/>
    <property type="match status" value="1"/>
</dbReference>
<keyword evidence="4 8" id="KW-0479">Metal-binding</keyword>
<dbReference type="InterPro" id="IPR050556">
    <property type="entry name" value="Type_II_TA_system_RNase"/>
</dbReference>
<evidence type="ECO:0000256" key="5">
    <source>
        <dbReference type="ARBA" id="ARBA00022801"/>
    </source>
</evidence>
<feature type="binding site" evidence="8">
    <location>
        <position position="102"/>
    </location>
    <ligand>
        <name>Mg(2+)</name>
        <dbReference type="ChEBI" id="CHEBI:18420"/>
    </ligand>
</feature>
<dbReference type="CDD" id="cd18731">
    <property type="entry name" value="PIN_NgFitB-like"/>
    <property type="match status" value="1"/>
</dbReference>
<dbReference type="Pfam" id="PF01850">
    <property type="entry name" value="PIN"/>
    <property type="match status" value="1"/>
</dbReference>
<feature type="binding site" evidence="8">
    <location>
        <position position="5"/>
    </location>
    <ligand>
        <name>Mg(2+)</name>
        <dbReference type="ChEBI" id="CHEBI:18420"/>
    </ligand>
</feature>
<evidence type="ECO:0000256" key="6">
    <source>
        <dbReference type="ARBA" id="ARBA00022842"/>
    </source>
</evidence>
<dbReference type="RefSeq" id="WP_345375755.1">
    <property type="nucleotide sequence ID" value="NZ_BAABLM010000003.1"/>
</dbReference>
<name>A0ABP8VYY0_9MICO</name>
<keyword evidence="3 8" id="KW-0540">Nuclease</keyword>
<keyword evidence="5 8" id="KW-0378">Hydrolase</keyword>
<dbReference type="InterPro" id="IPR002716">
    <property type="entry name" value="PIN_dom"/>
</dbReference>
<comment type="caution">
    <text evidence="10">The sequence shown here is derived from an EMBL/GenBank/DDBJ whole genome shotgun (WGS) entry which is preliminary data.</text>
</comment>
<evidence type="ECO:0000256" key="3">
    <source>
        <dbReference type="ARBA" id="ARBA00022722"/>
    </source>
</evidence>
<evidence type="ECO:0000259" key="9">
    <source>
        <dbReference type="Pfam" id="PF01850"/>
    </source>
</evidence>
<dbReference type="EMBL" id="BAABLM010000003">
    <property type="protein sequence ID" value="GAA4675826.1"/>
    <property type="molecule type" value="Genomic_DNA"/>
</dbReference>
<organism evidence="10 11">
    <name type="scientific">Frondihabitans cladoniiphilus</name>
    <dbReference type="NCBI Taxonomy" id="715785"/>
    <lineage>
        <taxon>Bacteria</taxon>
        <taxon>Bacillati</taxon>
        <taxon>Actinomycetota</taxon>
        <taxon>Actinomycetes</taxon>
        <taxon>Micrococcales</taxon>
        <taxon>Microbacteriaceae</taxon>
        <taxon>Frondihabitans</taxon>
    </lineage>
</organism>
<dbReference type="Gene3D" id="3.40.50.1010">
    <property type="entry name" value="5'-nuclease"/>
    <property type="match status" value="1"/>
</dbReference>
<dbReference type="EC" id="3.1.-.-" evidence="8"/>
<evidence type="ECO:0000313" key="11">
    <source>
        <dbReference type="Proteomes" id="UP001501295"/>
    </source>
</evidence>
<keyword evidence="8" id="KW-0800">Toxin</keyword>
<gene>
    <name evidence="8" type="primary">vapC</name>
    <name evidence="10" type="ORF">GCM10025780_20490</name>
</gene>
<sequence length="137" mass="15237">MIVLDTNVLSEPMRRDPEKRVVAWLDSQVDDLRVTAVSVGELLVGVRALPPGKRRDQLMASVERILLAYRDQVLDYDADAAHAYAEFQETSRSSGRALSVEDGMIAAICHTRKARLATRNTKDFEGLGIDVVNPWEG</sequence>
<dbReference type="SUPFAM" id="SSF88723">
    <property type="entry name" value="PIN domain-like"/>
    <property type="match status" value="1"/>
</dbReference>
<evidence type="ECO:0000256" key="8">
    <source>
        <dbReference type="HAMAP-Rule" id="MF_00265"/>
    </source>
</evidence>
<feature type="domain" description="PIN" evidence="9">
    <location>
        <begin position="2"/>
        <end position="124"/>
    </location>
</feature>
<dbReference type="InterPro" id="IPR022907">
    <property type="entry name" value="VapC_family"/>
</dbReference>
<comment type="similarity">
    <text evidence="7 8">Belongs to the PINc/VapC protein family.</text>
</comment>
<dbReference type="HAMAP" id="MF_00265">
    <property type="entry name" value="VapC_Nob1"/>
    <property type="match status" value="1"/>
</dbReference>
<proteinExistence type="inferred from homology"/>
<dbReference type="Proteomes" id="UP001501295">
    <property type="component" value="Unassembled WGS sequence"/>
</dbReference>
<evidence type="ECO:0000256" key="2">
    <source>
        <dbReference type="ARBA" id="ARBA00022649"/>
    </source>
</evidence>
<dbReference type="PANTHER" id="PTHR33653:SF1">
    <property type="entry name" value="RIBONUCLEASE VAPC2"/>
    <property type="match status" value="1"/>
</dbReference>
<keyword evidence="2 8" id="KW-1277">Toxin-antitoxin system</keyword>
<accession>A0ABP8VYY0</accession>
<protein>
    <recommendedName>
        <fullName evidence="8">Ribonuclease VapC</fullName>
        <shortName evidence="8">RNase VapC</shortName>
        <ecNumber evidence="8">3.1.-.-</ecNumber>
    </recommendedName>
    <alternativeName>
        <fullName evidence="8">Toxin VapC</fullName>
    </alternativeName>
</protein>
<comment type="cofactor">
    <cofactor evidence="1 8">
        <name>Mg(2+)</name>
        <dbReference type="ChEBI" id="CHEBI:18420"/>
    </cofactor>
</comment>
<dbReference type="InterPro" id="IPR029060">
    <property type="entry name" value="PIN-like_dom_sf"/>
</dbReference>
<evidence type="ECO:0000256" key="4">
    <source>
        <dbReference type="ARBA" id="ARBA00022723"/>
    </source>
</evidence>
<keyword evidence="11" id="KW-1185">Reference proteome</keyword>
<keyword evidence="6 8" id="KW-0460">Magnesium</keyword>
<comment type="function">
    <text evidence="8">Toxic component of a toxin-antitoxin (TA) system. An RNase.</text>
</comment>
<evidence type="ECO:0000313" key="10">
    <source>
        <dbReference type="EMBL" id="GAA4675826.1"/>
    </source>
</evidence>
<evidence type="ECO:0000256" key="7">
    <source>
        <dbReference type="ARBA" id="ARBA00038093"/>
    </source>
</evidence>